<dbReference type="Proteomes" id="UP000001235">
    <property type="component" value="Chromosome"/>
</dbReference>
<gene>
    <name evidence="2" type="ordered locus">Galf_1721</name>
</gene>
<dbReference type="AlphaFoldDB" id="D9SGT5"/>
<evidence type="ECO:0000313" key="3">
    <source>
        <dbReference type="Proteomes" id="UP000001235"/>
    </source>
</evidence>
<keyword evidence="3" id="KW-1185">Reference proteome</keyword>
<accession>D9SGT5</accession>
<feature type="chain" id="PRO_5003128125" evidence="1">
    <location>
        <begin position="20"/>
        <end position="101"/>
    </location>
</feature>
<organism evidence="2 3">
    <name type="scientific">Gallionella capsiferriformans (strain ES-2)</name>
    <name type="common">Gallionella ferruginea capsiferriformans (strain ES-2)</name>
    <dbReference type="NCBI Taxonomy" id="395494"/>
    <lineage>
        <taxon>Bacteria</taxon>
        <taxon>Pseudomonadati</taxon>
        <taxon>Pseudomonadota</taxon>
        <taxon>Betaproteobacteria</taxon>
        <taxon>Nitrosomonadales</taxon>
        <taxon>Gallionellaceae</taxon>
        <taxon>Gallionella</taxon>
    </lineage>
</organism>
<sequence precursor="true">MKKSLVPLMLLVFVCSAHASEEASLQDTILVSKMAGICGVMQQMASFQSTTKMPGGSEFIERFWRTEFARLGKTQETFFKECEGSIAAYNQLWQASEQLKK</sequence>
<evidence type="ECO:0000256" key="1">
    <source>
        <dbReference type="SAM" id="SignalP"/>
    </source>
</evidence>
<dbReference type="RefSeq" id="WP_013293670.1">
    <property type="nucleotide sequence ID" value="NC_014394.1"/>
</dbReference>
<dbReference type="KEGG" id="gca:Galf_1721"/>
<dbReference type="HOGENOM" id="CLU_2232485_0_0_4"/>
<protein>
    <submittedName>
        <fullName evidence="2">Uncharacterized protein</fullName>
    </submittedName>
</protein>
<keyword evidence="1" id="KW-0732">Signal</keyword>
<proteinExistence type="predicted"/>
<dbReference type="EMBL" id="CP002159">
    <property type="protein sequence ID" value="ADL55732.1"/>
    <property type="molecule type" value="Genomic_DNA"/>
</dbReference>
<evidence type="ECO:0000313" key="2">
    <source>
        <dbReference type="EMBL" id="ADL55732.1"/>
    </source>
</evidence>
<name>D9SGT5_GALCS</name>
<dbReference type="STRING" id="395494.Galf_1721"/>
<feature type="signal peptide" evidence="1">
    <location>
        <begin position="1"/>
        <end position="19"/>
    </location>
</feature>
<reference evidence="2 3" key="1">
    <citation type="submission" date="2010-08" db="EMBL/GenBank/DDBJ databases">
        <title>Complete sequence of Gallionella capsiferriformans ES-2.</title>
        <authorList>
            <consortium name="US DOE Joint Genome Institute"/>
            <person name="Lucas S."/>
            <person name="Copeland A."/>
            <person name="Lapidus A."/>
            <person name="Cheng J.-F."/>
            <person name="Bruce D."/>
            <person name="Goodwin L."/>
            <person name="Pitluck S."/>
            <person name="Chertkov O."/>
            <person name="Davenport K.W."/>
            <person name="Detter J.C."/>
            <person name="Han C."/>
            <person name="Tapia R."/>
            <person name="Land M."/>
            <person name="Hauser L."/>
            <person name="Chang Y.-J."/>
            <person name="Jeffries C."/>
            <person name="Kyrpides N."/>
            <person name="Ivanova N."/>
            <person name="Mikhailova N."/>
            <person name="Shelobolina E.S."/>
            <person name="Picardal F."/>
            <person name="Roden E."/>
            <person name="Emerson D."/>
            <person name="Woyke T."/>
        </authorList>
    </citation>
    <scope>NUCLEOTIDE SEQUENCE [LARGE SCALE GENOMIC DNA]</scope>
    <source>
        <strain evidence="2 3">ES-2</strain>
    </source>
</reference>